<evidence type="ECO:0000256" key="2">
    <source>
        <dbReference type="ARBA" id="ARBA00022527"/>
    </source>
</evidence>
<dbReference type="SUPFAM" id="SSF56112">
    <property type="entry name" value="Protein kinase-like (PK-like)"/>
    <property type="match status" value="1"/>
</dbReference>
<dbReference type="EC" id="2.7.11.1" evidence="1"/>
<dbReference type="InterPro" id="IPR011009">
    <property type="entry name" value="Kinase-like_dom_sf"/>
</dbReference>
<keyword evidence="12" id="KW-1185">Reference proteome</keyword>
<dbReference type="PANTHER" id="PTHR43289">
    <property type="entry name" value="MITOGEN-ACTIVATED PROTEIN KINASE KINASE KINASE 20-RELATED"/>
    <property type="match status" value="1"/>
</dbReference>
<dbReference type="CDD" id="cd14014">
    <property type="entry name" value="STKc_PknB_like"/>
    <property type="match status" value="1"/>
</dbReference>
<feature type="binding site" evidence="7">
    <location>
        <position position="241"/>
    </location>
    <ligand>
        <name>ATP</name>
        <dbReference type="ChEBI" id="CHEBI:30616"/>
    </ligand>
</feature>
<feature type="transmembrane region" description="Helical" evidence="9">
    <location>
        <begin position="894"/>
        <end position="911"/>
    </location>
</feature>
<dbReference type="GO" id="GO:0005524">
    <property type="term" value="F:ATP binding"/>
    <property type="evidence" value="ECO:0007669"/>
    <property type="project" value="UniProtKB-UniRule"/>
</dbReference>
<dbReference type="Pfam" id="PF00069">
    <property type="entry name" value="Pkinase"/>
    <property type="match status" value="1"/>
</dbReference>
<feature type="transmembrane region" description="Helical" evidence="9">
    <location>
        <begin position="918"/>
        <end position="936"/>
    </location>
</feature>
<dbReference type="RefSeq" id="WP_145237517.1">
    <property type="nucleotide sequence ID" value="NZ_CP036273.1"/>
</dbReference>
<dbReference type="AlphaFoldDB" id="A0A517XRX9"/>
<dbReference type="Proteomes" id="UP000319576">
    <property type="component" value="Chromosome"/>
</dbReference>
<evidence type="ECO:0000256" key="4">
    <source>
        <dbReference type="ARBA" id="ARBA00022741"/>
    </source>
</evidence>
<evidence type="ECO:0000256" key="8">
    <source>
        <dbReference type="SAM" id="MobiDB-lite"/>
    </source>
</evidence>
<dbReference type="PROSITE" id="PS00108">
    <property type="entry name" value="PROTEIN_KINASE_ST"/>
    <property type="match status" value="1"/>
</dbReference>
<name>A0A517XRX9_9BACT</name>
<organism evidence="11 12">
    <name type="scientific">Urbifossiella limnaea</name>
    <dbReference type="NCBI Taxonomy" id="2528023"/>
    <lineage>
        <taxon>Bacteria</taxon>
        <taxon>Pseudomonadati</taxon>
        <taxon>Planctomycetota</taxon>
        <taxon>Planctomycetia</taxon>
        <taxon>Gemmatales</taxon>
        <taxon>Gemmataceae</taxon>
        <taxon>Urbifossiella</taxon>
    </lineage>
</organism>
<evidence type="ECO:0000256" key="5">
    <source>
        <dbReference type="ARBA" id="ARBA00022777"/>
    </source>
</evidence>
<reference evidence="11 12" key="1">
    <citation type="submission" date="2019-02" db="EMBL/GenBank/DDBJ databases">
        <title>Deep-cultivation of Planctomycetes and their phenomic and genomic characterization uncovers novel biology.</title>
        <authorList>
            <person name="Wiegand S."/>
            <person name="Jogler M."/>
            <person name="Boedeker C."/>
            <person name="Pinto D."/>
            <person name="Vollmers J."/>
            <person name="Rivas-Marin E."/>
            <person name="Kohn T."/>
            <person name="Peeters S.H."/>
            <person name="Heuer A."/>
            <person name="Rast P."/>
            <person name="Oberbeckmann S."/>
            <person name="Bunk B."/>
            <person name="Jeske O."/>
            <person name="Meyerdierks A."/>
            <person name="Storesund J.E."/>
            <person name="Kallscheuer N."/>
            <person name="Luecker S."/>
            <person name="Lage O.M."/>
            <person name="Pohl T."/>
            <person name="Merkel B.J."/>
            <person name="Hornburger P."/>
            <person name="Mueller R.-W."/>
            <person name="Bruemmer F."/>
            <person name="Labrenz M."/>
            <person name="Spormann A.M."/>
            <person name="Op den Camp H."/>
            <person name="Overmann J."/>
            <person name="Amann R."/>
            <person name="Jetten M.S.M."/>
            <person name="Mascher T."/>
            <person name="Medema M.H."/>
            <person name="Devos D.P."/>
            <person name="Kaster A.-K."/>
            <person name="Ovreas L."/>
            <person name="Rohde M."/>
            <person name="Galperin M.Y."/>
            <person name="Jogler C."/>
        </authorList>
    </citation>
    <scope>NUCLEOTIDE SEQUENCE [LARGE SCALE GENOMIC DNA]</scope>
    <source>
        <strain evidence="11 12">ETA_A1</strain>
    </source>
</reference>
<keyword evidence="9" id="KW-0812">Transmembrane</keyword>
<feature type="domain" description="Protein kinase" evidence="10">
    <location>
        <begin position="212"/>
        <end position="491"/>
    </location>
</feature>
<dbReference type="InterPro" id="IPR017441">
    <property type="entry name" value="Protein_kinase_ATP_BS"/>
</dbReference>
<keyword evidence="4 7" id="KW-0547">Nucleotide-binding</keyword>
<dbReference type="PROSITE" id="PS50011">
    <property type="entry name" value="PROTEIN_KINASE_DOM"/>
    <property type="match status" value="1"/>
</dbReference>
<dbReference type="InterPro" id="IPR008271">
    <property type="entry name" value="Ser/Thr_kinase_AS"/>
</dbReference>
<feature type="transmembrane region" description="Helical" evidence="9">
    <location>
        <begin position="591"/>
        <end position="611"/>
    </location>
</feature>
<dbReference type="GO" id="GO:0004674">
    <property type="term" value="F:protein serine/threonine kinase activity"/>
    <property type="evidence" value="ECO:0007669"/>
    <property type="project" value="UniProtKB-KW"/>
</dbReference>
<dbReference type="OrthoDB" id="6111975at2"/>
<keyword evidence="2" id="KW-0723">Serine/threonine-protein kinase</keyword>
<keyword evidence="9" id="KW-0472">Membrane</keyword>
<evidence type="ECO:0000256" key="7">
    <source>
        <dbReference type="PROSITE-ProRule" id="PRU10141"/>
    </source>
</evidence>
<keyword evidence="3 11" id="KW-0808">Transferase</keyword>
<gene>
    <name evidence="11" type="primary">pknB_18</name>
    <name evidence="11" type="ORF">ETAA1_22160</name>
</gene>
<dbReference type="InterPro" id="IPR000719">
    <property type="entry name" value="Prot_kinase_dom"/>
</dbReference>
<feature type="transmembrane region" description="Helical" evidence="9">
    <location>
        <begin position="816"/>
        <end position="842"/>
    </location>
</feature>
<evidence type="ECO:0000256" key="1">
    <source>
        <dbReference type="ARBA" id="ARBA00012513"/>
    </source>
</evidence>
<feature type="region of interest" description="Disordered" evidence="8">
    <location>
        <begin position="70"/>
        <end position="157"/>
    </location>
</feature>
<feature type="transmembrane region" description="Helical" evidence="9">
    <location>
        <begin position="942"/>
        <end position="963"/>
    </location>
</feature>
<dbReference type="KEGG" id="uli:ETAA1_22160"/>
<evidence type="ECO:0000256" key="9">
    <source>
        <dbReference type="SAM" id="Phobius"/>
    </source>
</evidence>
<proteinExistence type="predicted"/>
<protein>
    <recommendedName>
        <fullName evidence="1">non-specific serine/threonine protein kinase</fullName>
        <ecNumber evidence="1">2.7.11.1</ecNumber>
    </recommendedName>
</protein>
<keyword evidence="9" id="KW-1133">Transmembrane helix</keyword>
<feature type="region of interest" description="Disordered" evidence="8">
    <location>
        <begin position="362"/>
        <end position="381"/>
    </location>
</feature>
<evidence type="ECO:0000313" key="11">
    <source>
        <dbReference type="EMBL" id="QDU20270.1"/>
    </source>
</evidence>
<dbReference type="PROSITE" id="PS00107">
    <property type="entry name" value="PROTEIN_KINASE_ATP"/>
    <property type="match status" value="1"/>
</dbReference>
<feature type="transmembrane region" description="Helical" evidence="9">
    <location>
        <begin position="617"/>
        <end position="635"/>
    </location>
</feature>
<feature type="transmembrane region" description="Helical" evidence="9">
    <location>
        <begin position="526"/>
        <end position="548"/>
    </location>
</feature>
<dbReference type="PANTHER" id="PTHR43289:SF6">
    <property type="entry name" value="SERINE_THREONINE-PROTEIN KINASE NEKL-3"/>
    <property type="match status" value="1"/>
</dbReference>
<dbReference type="FunFam" id="1.10.510.10:FF:000021">
    <property type="entry name" value="Serine/threonine protein kinase"/>
    <property type="match status" value="1"/>
</dbReference>
<dbReference type="EMBL" id="CP036273">
    <property type="protein sequence ID" value="QDU20270.1"/>
    <property type="molecule type" value="Genomic_DNA"/>
</dbReference>
<dbReference type="Gene3D" id="3.30.200.20">
    <property type="entry name" value="Phosphorylase Kinase, domain 1"/>
    <property type="match status" value="1"/>
</dbReference>
<evidence type="ECO:0000256" key="3">
    <source>
        <dbReference type="ARBA" id="ARBA00022679"/>
    </source>
</evidence>
<evidence type="ECO:0000256" key="6">
    <source>
        <dbReference type="ARBA" id="ARBA00022840"/>
    </source>
</evidence>
<accession>A0A517XRX9</accession>
<dbReference type="SMART" id="SM00220">
    <property type="entry name" value="S_TKc"/>
    <property type="match status" value="1"/>
</dbReference>
<feature type="transmembrane region" description="Helical" evidence="9">
    <location>
        <begin position="554"/>
        <end position="579"/>
    </location>
</feature>
<evidence type="ECO:0000259" key="10">
    <source>
        <dbReference type="PROSITE" id="PS50011"/>
    </source>
</evidence>
<keyword evidence="5 11" id="KW-0418">Kinase</keyword>
<evidence type="ECO:0000313" key="12">
    <source>
        <dbReference type="Proteomes" id="UP000319576"/>
    </source>
</evidence>
<keyword evidence="6 7" id="KW-0067">ATP-binding</keyword>
<dbReference type="Gene3D" id="1.10.510.10">
    <property type="entry name" value="Transferase(Phosphotransferase) domain 1"/>
    <property type="match status" value="1"/>
</dbReference>
<sequence length="965" mass="101506">MSARCPHCGAGLAPKDLKPGRYAPKCLKCQTAFVLHVQWATYPDAAAMAVAQDPPLVPVKATDPTTTGAFTEPEAVSPAARQPSKSVVVGGAMPSPGATGDFTEPDGPREMSPPAGVAERTGEFTDSPETGGATGEFTEADAPAARGVPDRTDALATGDFTAAPGGTDNVDFSVGPKPVLTPKVKPKLIAAKSGDASEVLGDADAPARLGGYEVLRVLGRGGMGAVLLGRQISLDRKVALKVMHPKVAQNPSFVARFTREAYAAAQLTHHNVVQVYDIGEDRGRHFFSMEFVNGQSLGERLKEEGKLSPEAAVGLILQAARGLRYGHKQGMVHRDIKPDNLMVNDEGVVKVADLGLVKLSSGDVPSQAGSPAGDDDDDGITQLTHAGAVMGTPAYMAPEQGKDSGTVDQRADVYSLGCTLYVLLTGKPPFEGKTALEIITKHQTQAVVPPEVVVKRVPKALSAILLKMMAKKPADRYASMDEVVAALEGFLGVERGGTFNPKESQADELEKFCCQYNVRGKGKLKAVAALAFAAACGLGVVGAGLAGMPGLAGGILGLLVMTPLAYFVTHGVLCGNVVFTRARVLVFGMGFTDWLMVVGGGLLFLATLYLFGLLWSWIAFAVAAAALAAGLWYAADRAAATAQKEPLDDARSLLRSLRLQGLDEEALRQFVCKYAGPNWEPFYEGLFGYEAKLAARAYRKGDTGEPWTKQGTWREPVVQALDARLEARRLARERKHLQRIEAKALEAEGVSKAEAKAKAAELAEGMVEQAAEATQARKEGKEVSVREMVAAAKERRRPNPGKNIAGKPLRSMGPKYFLNAVLGQRTRFVLGAAVFAAGLLWMSQNGLLSKDNNVLQKLTAFDFAGAGTALDKAAGKPLQLVGLPAELVKPLSGYPAPVTGFLLMMTGVVCFGWRPSAAALPGAALALLGPSLLHGAGVELPISPEAVCLAAGAVLIAVGGWLLRS</sequence>